<reference evidence="2" key="1">
    <citation type="journal article" date="2014" name="Science">
        <title>Ancient hybridizations among the ancestral genomes of bread wheat.</title>
        <authorList>
            <consortium name="International Wheat Genome Sequencing Consortium,"/>
            <person name="Marcussen T."/>
            <person name="Sandve S.R."/>
            <person name="Heier L."/>
            <person name="Spannagl M."/>
            <person name="Pfeifer M."/>
            <person name="Jakobsen K.S."/>
            <person name="Wulff B.B."/>
            <person name="Steuernagel B."/>
            <person name="Mayer K.F."/>
            <person name="Olsen O.A."/>
        </authorList>
    </citation>
    <scope>NUCLEOTIDE SEQUENCE [LARGE SCALE GENOMIC DNA]</scope>
    <source>
        <strain evidence="2">cv. AL8/78</strain>
    </source>
</reference>
<name>A0A453IAE3_AEGTS</name>
<organism evidence="1 2">
    <name type="scientific">Aegilops tauschii subsp. strangulata</name>
    <name type="common">Goatgrass</name>
    <dbReference type="NCBI Taxonomy" id="200361"/>
    <lineage>
        <taxon>Eukaryota</taxon>
        <taxon>Viridiplantae</taxon>
        <taxon>Streptophyta</taxon>
        <taxon>Embryophyta</taxon>
        <taxon>Tracheophyta</taxon>
        <taxon>Spermatophyta</taxon>
        <taxon>Magnoliopsida</taxon>
        <taxon>Liliopsida</taxon>
        <taxon>Poales</taxon>
        <taxon>Poaceae</taxon>
        <taxon>BOP clade</taxon>
        <taxon>Pooideae</taxon>
        <taxon>Triticodae</taxon>
        <taxon>Triticeae</taxon>
        <taxon>Triticinae</taxon>
        <taxon>Aegilops</taxon>
    </lineage>
</organism>
<evidence type="ECO:0000313" key="1">
    <source>
        <dbReference type="EnsemblPlants" id="AET4Gv20500500.5"/>
    </source>
</evidence>
<dbReference type="Proteomes" id="UP000015105">
    <property type="component" value="Chromosome 4D"/>
</dbReference>
<dbReference type="Gramene" id="AET4Gv20500500.5">
    <property type="protein sequence ID" value="AET4Gv20500500.5"/>
    <property type="gene ID" value="AET4Gv20500500"/>
</dbReference>
<keyword evidence="2" id="KW-1185">Reference proteome</keyword>
<reference evidence="2" key="2">
    <citation type="journal article" date="2017" name="Nat. Plants">
        <title>The Aegilops tauschii genome reveals multiple impacts of transposons.</title>
        <authorList>
            <person name="Zhao G."/>
            <person name="Zou C."/>
            <person name="Li K."/>
            <person name="Wang K."/>
            <person name="Li T."/>
            <person name="Gao L."/>
            <person name="Zhang X."/>
            <person name="Wang H."/>
            <person name="Yang Z."/>
            <person name="Liu X."/>
            <person name="Jiang W."/>
            <person name="Mao L."/>
            <person name="Kong X."/>
            <person name="Jiao Y."/>
            <person name="Jia J."/>
        </authorList>
    </citation>
    <scope>NUCLEOTIDE SEQUENCE [LARGE SCALE GENOMIC DNA]</scope>
    <source>
        <strain evidence="2">cv. AL8/78</strain>
    </source>
</reference>
<dbReference type="EnsemblPlants" id="AET4Gv20500500.5">
    <property type="protein sequence ID" value="AET4Gv20500500.5"/>
    <property type="gene ID" value="AET4Gv20500500"/>
</dbReference>
<reference evidence="1" key="4">
    <citation type="submission" date="2019-03" db="UniProtKB">
        <authorList>
            <consortium name="EnsemblPlants"/>
        </authorList>
    </citation>
    <scope>IDENTIFICATION</scope>
</reference>
<proteinExistence type="predicted"/>
<reference evidence="1" key="3">
    <citation type="journal article" date="2017" name="Nature">
        <title>Genome sequence of the progenitor of the wheat D genome Aegilops tauschii.</title>
        <authorList>
            <person name="Luo M.C."/>
            <person name="Gu Y.Q."/>
            <person name="Puiu D."/>
            <person name="Wang H."/>
            <person name="Twardziok S.O."/>
            <person name="Deal K.R."/>
            <person name="Huo N."/>
            <person name="Zhu T."/>
            <person name="Wang L."/>
            <person name="Wang Y."/>
            <person name="McGuire P.E."/>
            <person name="Liu S."/>
            <person name="Long H."/>
            <person name="Ramasamy R.K."/>
            <person name="Rodriguez J.C."/>
            <person name="Van S.L."/>
            <person name="Yuan L."/>
            <person name="Wang Z."/>
            <person name="Xia Z."/>
            <person name="Xiao L."/>
            <person name="Anderson O.D."/>
            <person name="Ouyang S."/>
            <person name="Liang Y."/>
            <person name="Zimin A.V."/>
            <person name="Pertea G."/>
            <person name="Qi P."/>
            <person name="Bennetzen J.L."/>
            <person name="Dai X."/>
            <person name="Dawson M.W."/>
            <person name="Muller H.G."/>
            <person name="Kugler K."/>
            <person name="Rivarola-Duarte L."/>
            <person name="Spannagl M."/>
            <person name="Mayer K.F.X."/>
            <person name="Lu F.H."/>
            <person name="Bevan M.W."/>
            <person name="Leroy P."/>
            <person name="Li P."/>
            <person name="You F.M."/>
            <person name="Sun Q."/>
            <person name="Liu Z."/>
            <person name="Lyons E."/>
            <person name="Wicker T."/>
            <person name="Salzberg S.L."/>
            <person name="Devos K.M."/>
            <person name="Dvorak J."/>
        </authorList>
    </citation>
    <scope>NUCLEOTIDE SEQUENCE [LARGE SCALE GENOMIC DNA]</scope>
    <source>
        <strain evidence="1">cv. AL8/78</strain>
    </source>
</reference>
<accession>A0A453IAE3</accession>
<protein>
    <submittedName>
        <fullName evidence="1">Uncharacterized protein</fullName>
    </submittedName>
</protein>
<sequence length="89" mass="10560">IILGYQLHKHLWLGTKDQLQYYSSQQYAVPAISVSLDMVTGWFSQPLMLYLQLVYRWTWLQAGSISHLCYTCINTLHWLFFFHAFALPF</sequence>
<reference evidence="1" key="5">
    <citation type="journal article" date="2021" name="G3 (Bethesda)">
        <title>Aegilops tauschii genome assembly Aet v5.0 features greater sequence contiguity and improved annotation.</title>
        <authorList>
            <person name="Wang L."/>
            <person name="Zhu T."/>
            <person name="Rodriguez J.C."/>
            <person name="Deal K.R."/>
            <person name="Dubcovsky J."/>
            <person name="McGuire P.E."/>
            <person name="Lux T."/>
            <person name="Spannagl M."/>
            <person name="Mayer K.F.X."/>
            <person name="Baldrich P."/>
            <person name="Meyers B.C."/>
            <person name="Huo N."/>
            <person name="Gu Y.Q."/>
            <person name="Zhou H."/>
            <person name="Devos K.M."/>
            <person name="Bennetzen J.L."/>
            <person name="Unver T."/>
            <person name="Budak H."/>
            <person name="Gulick P.J."/>
            <person name="Galiba G."/>
            <person name="Kalapos B."/>
            <person name="Nelson D.R."/>
            <person name="Li P."/>
            <person name="You F.M."/>
            <person name="Luo M.C."/>
            <person name="Dvorak J."/>
        </authorList>
    </citation>
    <scope>NUCLEOTIDE SEQUENCE [LARGE SCALE GENOMIC DNA]</scope>
    <source>
        <strain evidence="1">cv. AL8/78</strain>
    </source>
</reference>
<dbReference type="AlphaFoldDB" id="A0A453IAE3"/>
<evidence type="ECO:0000313" key="2">
    <source>
        <dbReference type="Proteomes" id="UP000015105"/>
    </source>
</evidence>